<comment type="caution">
    <text evidence="2">The sequence shown here is derived from an EMBL/GenBank/DDBJ whole genome shotgun (WGS) entry which is preliminary data.</text>
</comment>
<dbReference type="AlphaFoldDB" id="A0AAV9J791"/>
<evidence type="ECO:0000313" key="2">
    <source>
        <dbReference type="EMBL" id="KAK4540877.1"/>
    </source>
</evidence>
<feature type="region of interest" description="Disordered" evidence="1">
    <location>
        <begin position="1"/>
        <end position="108"/>
    </location>
</feature>
<protein>
    <submittedName>
        <fullName evidence="2">Uncharacterized protein</fullName>
    </submittedName>
</protein>
<feature type="compositionally biased region" description="Acidic residues" evidence="1">
    <location>
        <begin position="84"/>
        <end position="93"/>
    </location>
</feature>
<evidence type="ECO:0000313" key="3">
    <source>
        <dbReference type="Proteomes" id="UP001324427"/>
    </source>
</evidence>
<feature type="compositionally biased region" description="Basic and acidic residues" evidence="1">
    <location>
        <begin position="53"/>
        <end position="64"/>
    </location>
</feature>
<name>A0AAV9J791_9PEZI</name>
<dbReference type="Proteomes" id="UP001324427">
    <property type="component" value="Unassembled WGS sequence"/>
</dbReference>
<dbReference type="EMBL" id="JAVFHQ010000060">
    <property type="protein sequence ID" value="KAK4540877.1"/>
    <property type="molecule type" value="Genomic_DNA"/>
</dbReference>
<accession>A0AAV9J791</accession>
<keyword evidence="3" id="KW-1185">Reference proteome</keyword>
<gene>
    <name evidence="2" type="ORF">LTR36_008819</name>
</gene>
<sequence length="334" mass="37045">MVGIKAPSHTSKPGLVASAKRAIPKLVKRGSASTTDSNKRKQDDVGESGTKQRKQEPDVIDRSGAKKRKTGPVVARADSHQEEDPAETAESEPEAPTAHSNPIDLPQLSCTLDGDVEVSPDPTLFRLQLKAATEHGDREGFCLIPADIFKPKQQEAIRSRKFAGLHREQLQCHAHVVRIDEEAEEDYVLAIKVTHVGMEFDGGLRIPTLEIGRELLEEWLARRDEPLMESIEEGPDPVVEEANKYNRTVHIIGNLAIGERRGTAVKVEVWSWDGLTSLEVAAKIIESTKRGEGYRLRLRVKLAEKAFLYLSGWVHADMKGGRFAEELPGELFTK</sequence>
<organism evidence="2 3">
    <name type="scientific">Oleoguttula mirabilis</name>
    <dbReference type="NCBI Taxonomy" id="1507867"/>
    <lineage>
        <taxon>Eukaryota</taxon>
        <taxon>Fungi</taxon>
        <taxon>Dikarya</taxon>
        <taxon>Ascomycota</taxon>
        <taxon>Pezizomycotina</taxon>
        <taxon>Dothideomycetes</taxon>
        <taxon>Dothideomycetidae</taxon>
        <taxon>Mycosphaerellales</taxon>
        <taxon>Teratosphaeriaceae</taxon>
        <taxon>Oleoguttula</taxon>
    </lineage>
</organism>
<proteinExistence type="predicted"/>
<reference evidence="2 3" key="1">
    <citation type="submission" date="2021-11" db="EMBL/GenBank/DDBJ databases">
        <title>Black yeast isolated from Biological Soil Crust.</title>
        <authorList>
            <person name="Kurbessoian T."/>
        </authorList>
    </citation>
    <scope>NUCLEOTIDE SEQUENCE [LARGE SCALE GENOMIC DNA]</scope>
    <source>
        <strain evidence="2 3">CCFEE 5522</strain>
    </source>
</reference>
<evidence type="ECO:0000256" key="1">
    <source>
        <dbReference type="SAM" id="MobiDB-lite"/>
    </source>
</evidence>